<reference evidence="8" key="1">
    <citation type="submission" date="2021-12" db="EMBL/GenBank/DDBJ databases">
        <authorList>
            <person name="King R."/>
        </authorList>
    </citation>
    <scope>NUCLEOTIDE SEQUENCE</scope>
</reference>
<dbReference type="PROSITE" id="PS51064">
    <property type="entry name" value="IRS_PTB"/>
    <property type="match status" value="1"/>
</dbReference>
<comment type="subcellular location">
    <subcellularLocation>
        <location evidence="1">Membrane</location>
    </subcellularLocation>
</comment>
<dbReference type="Proteomes" id="UP001153714">
    <property type="component" value="Chromosome 14"/>
</dbReference>
<dbReference type="InterPro" id="IPR038742">
    <property type="entry name" value="FRS2_PTB"/>
</dbReference>
<feature type="compositionally biased region" description="Polar residues" evidence="6">
    <location>
        <begin position="139"/>
        <end position="150"/>
    </location>
</feature>
<dbReference type="SUPFAM" id="SSF50729">
    <property type="entry name" value="PH domain-like"/>
    <property type="match status" value="1"/>
</dbReference>
<evidence type="ECO:0000313" key="8">
    <source>
        <dbReference type="EMBL" id="CAG9785570.1"/>
    </source>
</evidence>
<feature type="region of interest" description="Disordered" evidence="6">
    <location>
        <begin position="138"/>
        <end position="163"/>
    </location>
</feature>
<evidence type="ECO:0000256" key="6">
    <source>
        <dbReference type="SAM" id="MobiDB-lite"/>
    </source>
</evidence>
<dbReference type="InterPro" id="IPR002404">
    <property type="entry name" value="IRS_PTB"/>
</dbReference>
<keyword evidence="3" id="KW-0519">Myristate</keyword>
<keyword evidence="9" id="KW-1185">Reference proteome</keyword>
<dbReference type="PANTHER" id="PTHR21258:SF55">
    <property type="entry name" value="FI23523P1"/>
    <property type="match status" value="1"/>
</dbReference>
<dbReference type="GO" id="GO:0008543">
    <property type="term" value="P:fibroblast growth factor receptor signaling pathway"/>
    <property type="evidence" value="ECO:0007669"/>
    <property type="project" value="TreeGrafter"/>
</dbReference>
<evidence type="ECO:0000256" key="3">
    <source>
        <dbReference type="ARBA" id="ARBA00022707"/>
    </source>
</evidence>
<accession>A0A9N9QXY5</accession>
<keyword evidence="4" id="KW-0472">Membrane</keyword>
<dbReference type="GO" id="GO:0016020">
    <property type="term" value="C:membrane"/>
    <property type="evidence" value="ECO:0007669"/>
    <property type="project" value="UniProtKB-SubCell"/>
</dbReference>
<dbReference type="GO" id="GO:0005104">
    <property type="term" value="F:fibroblast growth factor receptor binding"/>
    <property type="evidence" value="ECO:0007669"/>
    <property type="project" value="TreeGrafter"/>
</dbReference>
<organism evidence="8 9">
    <name type="scientific">Diatraea saccharalis</name>
    <name type="common">sugarcane borer</name>
    <dbReference type="NCBI Taxonomy" id="40085"/>
    <lineage>
        <taxon>Eukaryota</taxon>
        <taxon>Metazoa</taxon>
        <taxon>Ecdysozoa</taxon>
        <taxon>Arthropoda</taxon>
        <taxon>Hexapoda</taxon>
        <taxon>Insecta</taxon>
        <taxon>Pterygota</taxon>
        <taxon>Neoptera</taxon>
        <taxon>Endopterygota</taxon>
        <taxon>Lepidoptera</taxon>
        <taxon>Glossata</taxon>
        <taxon>Ditrysia</taxon>
        <taxon>Pyraloidea</taxon>
        <taxon>Crambidae</taxon>
        <taxon>Crambinae</taxon>
        <taxon>Diatraea</taxon>
    </lineage>
</organism>
<dbReference type="Pfam" id="PF02174">
    <property type="entry name" value="IRS"/>
    <property type="match status" value="1"/>
</dbReference>
<dbReference type="GO" id="GO:0005737">
    <property type="term" value="C:cytoplasm"/>
    <property type="evidence" value="ECO:0007669"/>
    <property type="project" value="TreeGrafter"/>
</dbReference>
<protein>
    <recommendedName>
        <fullName evidence="7">IRS-type PTB domain-containing protein</fullName>
    </recommendedName>
</protein>
<dbReference type="OrthoDB" id="6279276at2759"/>
<dbReference type="SMART" id="SM01244">
    <property type="entry name" value="IRS"/>
    <property type="match status" value="1"/>
</dbReference>
<feature type="region of interest" description="Disordered" evidence="6">
    <location>
        <begin position="417"/>
        <end position="438"/>
    </location>
</feature>
<dbReference type="PANTHER" id="PTHR21258">
    <property type="entry name" value="DOCKING PROTEIN RELATED"/>
    <property type="match status" value="1"/>
</dbReference>
<gene>
    <name evidence="8" type="ORF">DIATSA_LOCUS3592</name>
</gene>
<evidence type="ECO:0000256" key="4">
    <source>
        <dbReference type="ARBA" id="ARBA00023136"/>
    </source>
</evidence>
<feature type="domain" description="IRS-type PTB" evidence="7">
    <location>
        <begin position="10"/>
        <end position="112"/>
    </location>
</feature>
<evidence type="ECO:0000259" key="7">
    <source>
        <dbReference type="PROSITE" id="PS51064"/>
    </source>
</evidence>
<dbReference type="CDD" id="cd01202">
    <property type="entry name" value="PTB_FRS2"/>
    <property type="match status" value="1"/>
</dbReference>
<feature type="compositionally biased region" description="Polar residues" evidence="6">
    <location>
        <begin position="424"/>
        <end position="438"/>
    </location>
</feature>
<sequence length="520" mass="58274">MGCFHSKKESSDIHPNVYRVMNIDENGAELCSGQLEITESDIILYREGRDSTVWPLHSLRRYGFEGEIFSFESGRRCETGEGIYAFRCRRASLLFHTLQQQIQLRNAIHDSVPYPVSHMTPSPQGRQTLQASVVHRSSIDNGQPEGNNRPTTNNNISNITSNIGVPRPVTQAIRSTSSADILEVMPLYPRSQANGNHVTNLYQVRDFKREHNNNNQADTTITVDTRHVYSNDLTRDLAILRNTLRQETALNTMRDIEDETRFLEGRYLNENVPKNNTQGTDPLSPTLSNNSEHYAQLSVEQQELARLYVNVAPTETNTHDKGKTESVPLTPLTPKQVEYCNLPVGLKPETNTYANLTLGDMADSVKNVKQFLHFNATLEYNQKFSESDTFASMSPVEEMEVNYAILDIDCNKDTLKSTKDLKSPESQSHTSSRNESTVSCSSQSRCRVISQSSVEKYNTATSTPLAAIGYTTIDFDKTVALTSVAAGNEAEMESSRRARHNSCNILMPGILTFEKGKLSN</sequence>
<proteinExistence type="predicted"/>
<dbReference type="InterPro" id="IPR011993">
    <property type="entry name" value="PH-like_dom_sf"/>
</dbReference>
<dbReference type="SMART" id="SM00310">
    <property type="entry name" value="PTBI"/>
    <property type="match status" value="1"/>
</dbReference>
<dbReference type="Gene3D" id="2.30.29.30">
    <property type="entry name" value="Pleckstrin-homology domain (PH domain)/Phosphotyrosine-binding domain (PTB)"/>
    <property type="match status" value="1"/>
</dbReference>
<keyword evidence="2" id="KW-0597">Phosphoprotein</keyword>
<dbReference type="EMBL" id="OU893345">
    <property type="protein sequence ID" value="CAG9785570.1"/>
    <property type="molecule type" value="Genomic_DNA"/>
</dbReference>
<evidence type="ECO:0000313" key="9">
    <source>
        <dbReference type="Proteomes" id="UP001153714"/>
    </source>
</evidence>
<feature type="compositionally biased region" description="Low complexity" evidence="6">
    <location>
        <begin position="151"/>
        <end position="163"/>
    </location>
</feature>
<evidence type="ECO:0000256" key="5">
    <source>
        <dbReference type="ARBA" id="ARBA00023288"/>
    </source>
</evidence>
<dbReference type="GO" id="GO:0005068">
    <property type="term" value="F:transmembrane receptor protein tyrosine kinase adaptor activity"/>
    <property type="evidence" value="ECO:0007669"/>
    <property type="project" value="TreeGrafter"/>
</dbReference>
<dbReference type="AlphaFoldDB" id="A0A9N9QXY5"/>
<evidence type="ECO:0000256" key="2">
    <source>
        <dbReference type="ARBA" id="ARBA00022553"/>
    </source>
</evidence>
<name>A0A9N9QXY5_9NEOP</name>
<evidence type="ECO:0000256" key="1">
    <source>
        <dbReference type="ARBA" id="ARBA00004370"/>
    </source>
</evidence>
<reference evidence="8" key="2">
    <citation type="submission" date="2022-10" db="EMBL/GenBank/DDBJ databases">
        <authorList>
            <consortium name="ENA_rothamsted_submissions"/>
            <consortium name="culmorum"/>
            <person name="King R."/>
        </authorList>
    </citation>
    <scope>NUCLEOTIDE SEQUENCE</scope>
</reference>
<dbReference type="InterPro" id="IPR050996">
    <property type="entry name" value="Docking_Protein_DOK"/>
</dbReference>
<keyword evidence="5" id="KW-0449">Lipoprotein</keyword>